<accession>X1GF91</accession>
<name>X1GF91_9ZZZZ</name>
<protein>
    <submittedName>
        <fullName evidence="1">Uncharacterized protein</fullName>
    </submittedName>
</protein>
<organism evidence="1">
    <name type="scientific">marine sediment metagenome</name>
    <dbReference type="NCBI Taxonomy" id="412755"/>
    <lineage>
        <taxon>unclassified sequences</taxon>
        <taxon>metagenomes</taxon>
        <taxon>ecological metagenomes</taxon>
    </lineage>
</organism>
<sequence length="53" mass="5928">MVSKLLPEIVLQSLSKNNITISLKLPLFADIVLFDDPSIYIPVLHELILLLAI</sequence>
<dbReference type="AlphaFoldDB" id="X1GF91"/>
<dbReference type="EMBL" id="BARU01025008">
    <property type="protein sequence ID" value="GAH55887.1"/>
    <property type="molecule type" value="Genomic_DNA"/>
</dbReference>
<comment type="caution">
    <text evidence="1">The sequence shown here is derived from an EMBL/GenBank/DDBJ whole genome shotgun (WGS) entry which is preliminary data.</text>
</comment>
<reference evidence="1" key="1">
    <citation type="journal article" date="2014" name="Front. Microbiol.">
        <title>High frequency of phylogenetically diverse reductive dehalogenase-homologous genes in deep subseafloor sedimentary metagenomes.</title>
        <authorList>
            <person name="Kawai M."/>
            <person name="Futagami T."/>
            <person name="Toyoda A."/>
            <person name="Takaki Y."/>
            <person name="Nishi S."/>
            <person name="Hori S."/>
            <person name="Arai W."/>
            <person name="Tsubouchi T."/>
            <person name="Morono Y."/>
            <person name="Uchiyama I."/>
            <person name="Ito T."/>
            <person name="Fujiyama A."/>
            <person name="Inagaki F."/>
            <person name="Takami H."/>
        </authorList>
    </citation>
    <scope>NUCLEOTIDE SEQUENCE</scope>
    <source>
        <strain evidence="1">Expedition CK06-06</strain>
    </source>
</reference>
<evidence type="ECO:0000313" key="1">
    <source>
        <dbReference type="EMBL" id="GAH55887.1"/>
    </source>
</evidence>
<gene>
    <name evidence="1" type="ORF">S03H2_40343</name>
</gene>
<proteinExistence type="predicted"/>